<protein>
    <submittedName>
        <fullName evidence="1">Uncharacterized protein</fullName>
    </submittedName>
</protein>
<name>A0A7U2HYW5_PHANO</name>
<organism evidence="1 2">
    <name type="scientific">Phaeosphaeria nodorum (strain SN15 / ATCC MYA-4574 / FGSC 10173)</name>
    <name type="common">Glume blotch fungus</name>
    <name type="synonym">Parastagonospora nodorum</name>
    <dbReference type="NCBI Taxonomy" id="321614"/>
    <lineage>
        <taxon>Eukaryota</taxon>
        <taxon>Fungi</taxon>
        <taxon>Dikarya</taxon>
        <taxon>Ascomycota</taxon>
        <taxon>Pezizomycotina</taxon>
        <taxon>Dothideomycetes</taxon>
        <taxon>Pleosporomycetidae</taxon>
        <taxon>Pleosporales</taxon>
        <taxon>Pleosporineae</taxon>
        <taxon>Phaeosphaeriaceae</taxon>
        <taxon>Parastagonospora</taxon>
    </lineage>
</organism>
<reference evidence="2" key="1">
    <citation type="journal article" date="2021" name="BMC Genomics">
        <title>Chromosome-level genome assembly and manually-curated proteome of model necrotroph Parastagonospora nodorum Sn15 reveals a genome-wide trove of candidate effector homologs, and redundancy of virulence-related functions within an accessory chromosome.</title>
        <authorList>
            <person name="Bertazzoni S."/>
            <person name="Jones D.A.B."/>
            <person name="Phan H.T."/>
            <person name="Tan K.-C."/>
            <person name="Hane J.K."/>
        </authorList>
    </citation>
    <scope>NUCLEOTIDE SEQUENCE [LARGE SCALE GENOMIC DNA]</scope>
    <source>
        <strain evidence="2">SN15 / ATCC MYA-4574 / FGSC 10173)</strain>
    </source>
</reference>
<accession>A0A7U2HYW5</accession>
<gene>
    <name evidence="1" type="ORF">JI435_407390</name>
</gene>
<dbReference type="VEuPathDB" id="FungiDB:JI435_407390"/>
<dbReference type="EMBL" id="CP069027">
    <property type="protein sequence ID" value="QRC95459.1"/>
    <property type="molecule type" value="Genomic_DNA"/>
</dbReference>
<dbReference type="AlphaFoldDB" id="A0A7U2HYW5"/>
<evidence type="ECO:0000313" key="1">
    <source>
        <dbReference type="EMBL" id="QRC95459.1"/>
    </source>
</evidence>
<dbReference type="Proteomes" id="UP000663193">
    <property type="component" value="Chromosome 5"/>
</dbReference>
<sequence length="197" mass="21938">MVVHGHTTVANGSQCHTPTVLYRIGKRGMSLLKAARNEVNTNLPHFHIRRIDDHFLRQCDESLRLLSQYRPLSRRKFLPCECSPKARPISASSSRPHAAIHGPACSTMQRRDCPSSRPISRCAGEKGNKSDLSRNLSFEKMRCCLDELSACCGCRMRACVLSQSLRWSIGSLAFRGGSWRPCPRSHGYQRDAGVGAS</sequence>
<keyword evidence="2" id="KW-1185">Reference proteome</keyword>
<proteinExistence type="predicted"/>
<evidence type="ECO:0000313" key="2">
    <source>
        <dbReference type="Proteomes" id="UP000663193"/>
    </source>
</evidence>